<dbReference type="OrthoDB" id="8440659at2"/>
<dbReference type="RefSeq" id="WP_091154437.1">
    <property type="nucleotide sequence ID" value="NZ_FNAI01000015.1"/>
</dbReference>
<keyword evidence="2" id="KW-1185">Reference proteome</keyword>
<dbReference type="AlphaFoldDB" id="A0A1G7JYG5"/>
<dbReference type="Proteomes" id="UP000199072">
    <property type="component" value="Unassembled WGS sequence"/>
</dbReference>
<protein>
    <recommendedName>
        <fullName evidence="3">Restriction endonuclease</fullName>
    </recommendedName>
</protein>
<evidence type="ECO:0008006" key="3">
    <source>
        <dbReference type="Google" id="ProtNLM"/>
    </source>
</evidence>
<evidence type="ECO:0000313" key="1">
    <source>
        <dbReference type="EMBL" id="SDF29950.1"/>
    </source>
</evidence>
<sequence>MPKFQLPPLKDEKLFEEFTCDLFNAIGDEVKQRPGDYQIFGVKGQNQRGIDIYSSKRTTAIQCKLKDIRKKDEQIRQQLKVDILTDVEKARKLNLEISRFIVASTFRDDTLLQEFVHQLKAGLQLPFEVYYWGWDILTRHAEQYSNILTKYFPHVDEQQKQASANANEFGFEVMHRITSGKQLVDIVGAVHAYGFQNDEVENENEAEVIGYFFDNLKEYGEIIGMDIYENSERIKLGLTFNGYLKQVEELGFLVFGGRQKQPMPSESGKDLGKWDVAVIYVIRKTNPMVINWEEFAKQQNGSK</sequence>
<name>A0A1G7JYG5_9SPHI</name>
<organism evidence="1 2">
    <name type="scientific">Mucilaginibacter pineti</name>
    <dbReference type="NCBI Taxonomy" id="1391627"/>
    <lineage>
        <taxon>Bacteria</taxon>
        <taxon>Pseudomonadati</taxon>
        <taxon>Bacteroidota</taxon>
        <taxon>Sphingobacteriia</taxon>
        <taxon>Sphingobacteriales</taxon>
        <taxon>Sphingobacteriaceae</taxon>
        <taxon>Mucilaginibacter</taxon>
    </lineage>
</organism>
<evidence type="ECO:0000313" key="2">
    <source>
        <dbReference type="Proteomes" id="UP000199072"/>
    </source>
</evidence>
<dbReference type="STRING" id="1391627.SAMN05216464_115158"/>
<proteinExistence type="predicted"/>
<accession>A0A1G7JYG5</accession>
<gene>
    <name evidence="1" type="ORF">SAMN05216464_115158</name>
</gene>
<reference evidence="1 2" key="1">
    <citation type="submission" date="2016-10" db="EMBL/GenBank/DDBJ databases">
        <authorList>
            <person name="de Groot N.N."/>
        </authorList>
    </citation>
    <scope>NUCLEOTIDE SEQUENCE [LARGE SCALE GENOMIC DNA]</scope>
    <source>
        <strain evidence="1 2">47C3B</strain>
    </source>
</reference>
<dbReference type="EMBL" id="FNAI01000015">
    <property type="protein sequence ID" value="SDF29950.1"/>
    <property type="molecule type" value="Genomic_DNA"/>
</dbReference>